<dbReference type="RefSeq" id="WP_007655703.1">
    <property type="nucleotide sequence ID" value="NZ_KQ033912.1"/>
</dbReference>
<feature type="transmembrane region" description="Helical" evidence="1">
    <location>
        <begin position="12"/>
        <end position="32"/>
    </location>
</feature>
<name>A0A0F5JJ33_9BACT</name>
<dbReference type="STRING" id="927665.HMPREF1535_01268"/>
<dbReference type="Gene3D" id="3.30.10.20">
    <property type="match status" value="1"/>
</dbReference>
<evidence type="ECO:0000256" key="1">
    <source>
        <dbReference type="SAM" id="Phobius"/>
    </source>
</evidence>
<keyword evidence="1" id="KW-1133">Transmembrane helix</keyword>
<dbReference type="PATRIC" id="fig|927665.4.peg.1295"/>
<dbReference type="EMBL" id="AQHV01000008">
    <property type="protein sequence ID" value="KKB57821.1"/>
    <property type="molecule type" value="Genomic_DNA"/>
</dbReference>
<feature type="domain" description="PASTA" evidence="2">
    <location>
        <begin position="41"/>
        <end position="108"/>
    </location>
</feature>
<dbReference type="CDD" id="cd06577">
    <property type="entry name" value="PASTA_pknB"/>
    <property type="match status" value="1"/>
</dbReference>
<comment type="caution">
    <text evidence="3">The sequence shown here is derived from an EMBL/GenBank/DDBJ whole genome shotgun (WGS) entry which is preliminary data.</text>
</comment>
<organism evidence="3 4">
    <name type="scientific">Parabacteroides goldsteinii DSM 19448 = WAL 12034</name>
    <dbReference type="NCBI Taxonomy" id="927665"/>
    <lineage>
        <taxon>Bacteria</taxon>
        <taxon>Pseudomonadati</taxon>
        <taxon>Bacteroidota</taxon>
        <taxon>Bacteroidia</taxon>
        <taxon>Bacteroidales</taxon>
        <taxon>Tannerellaceae</taxon>
        <taxon>Parabacteroides</taxon>
    </lineage>
</organism>
<dbReference type="SUPFAM" id="SSF54184">
    <property type="entry name" value="Penicillin-binding protein 2x (pbp-2x), c-terminal domain"/>
    <property type="match status" value="1"/>
</dbReference>
<dbReference type="HOGENOM" id="CLU_061566_3_1_10"/>
<sequence>MNNFFVKLIKNPYVLNLLLAVVVTCGLIYGALKWLDHYTRHNEAVVVPDVKGLKIEEAAEFFKNNNLRYNVIDSVFSKDVEPGAIVELSPLAGSKVKEGRIVFITVNALTSQMATIPEVEDLSFRQAYALLKARGFENVEIEYVPGDFKDLAVSVDLRGRALAKGEHVPLTAPLVLKVSSGEAEMHPDSLSIDSLSTMPIESLDSEEENWF</sequence>
<dbReference type="SMART" id="SM00740">
    <property type="entry name" value="PASTA"/>
    <property type="match status" value="2"/>
</dbReference>
<proteinExistence type="predicted"/>
<evidence type="ECO:0000313" key="3">
    <source>
        <dbReference type="EMBL" id="KKB57821.1"/>
    </source>
</evidence>
<dbReference type="Pfam" id="PF03793">
    <property type="entry name" value="PASTA"/>
    <property type="match status" value="1"/>
</dbReference>
<dbReference type="AlphaFoldDB" id="A0A0F5JJ33"/>
<accession>A0A0F5JJ33</accession>
<keyword evidence="1" id="KW-0472">Membrane</keyword>
<feature type="domain" description="PASTA" evidence="2">
    <location>
        <begin position="110"/>
        <end position="180"/>
    </location>
</feature>
<protein>
    <recommendedName>
        <fullName evidence="2">PASTA domain-containing protein</fullName>
    </recommendedName>
</protein>
<evidence type="ECO:0000313" key="4">
    <source>
        <dbReference type="Proteomes" id="UP000033047"/>
    </source>
</evidence>
<evidence type="ECO:0000259" key="2">
    <source>
        <dbReference type="PROSITE" id="PS51178"/>
    </source>
</evidence>
<reference evidence="3 4" key="1">
    <citation type="submission" date="2013-04" db="EMBL/GenBank/DDBJ databases">
        <title>The Genome Sequence of Parabacteroides goldsteinii DSM 19448.</title>
        <authorList>
            <consortium name="The Broad Institute Genomics Platform"/>
            <person name="Earl A."/>
            <person name="Ward D."/>
            <person name="Feldgarden M."/>
            <person name="Gevers D."/>
            <person name="Martens E."/>
            <person name="Sakamoto M."/>
            <person name="Benno Y."/>
            <person name="Song Y."/>
            <person name="Liu C."/>
            <person name="Lee J."/>
            <person name="Bolanos M."/>
            <person name="Vaisanen M.L."/>
            <person name="Finegold S.M."/>
            <person name="Walker B."/>
            <person name="Young S."/>
            <person name="Zeng Q."/>
            <person name="Gargeya S."/>
            <person name="Fitzgerald M."/>
            <person name="Haas B."/>
            <person name="Abouelleil A."/>
            <person name="Allen A.W."/>
            <person name="Alvarado L."/>
            <person name="Arachchi H.M."/>
            <person name="Berlin A.M."/>
            <person name="Chapman S.B."/>
            <person name="Gainer-Dewar J."/>
            <person name="Goldberg J."/>
            <person name="Griggs A."/>
            <person name="Gujja S."/>
            <person name="Hansen M."/>
            <person name="Howarth C."/>
            <person name="Imamovic A."/>
            <person name="Ireland A."/>
            <person name="Larimer J."/>
            <person name="McCowan C."/>
            <person name="Murphy C."/>
            <person name="Pearson M."/>
            <person name="Poon T.W."/>
            <person name="Priest M."/>
            <person name="Roberts A."/>
            <person name="Saif S."/>
            <person name="Shea T."/>
            <person name="Sisk P."/>
            <person name="Sykes S."/>
            <person name="Wortman J."/>
            <person name="Nusbaum C."/>
            <person name="Birren B."/>
        </authorList>
    </citation>
    <scope>NUCLEOTIDE SEQUENCE [LARGE SCALE GENOMIC DNA]</scope>
    <source>
        <strain evidence="3 4">DSM 19448</strain>
    </source>
</reference>
<dbReference type="PROSITE" id="PS51178">
    <property type="entry name" value="PASTA"/>
    <property type="match status" value="2"/>
</dbReference>
<dbReference type="InterPro" id="IPR005543">
    <property type="entry name" value="PASTA_dom"/>
</dbReference>
<gene>
    <name evidence="3" type="ORF">HMPREF1535_01268</name>
</gene>
<dbReference type="Proteomes" id="UP000033047">
    <property type="component" value="Unassembled WGS sequence"/>
</dbReference>
<dbReference type="GeneID" id="69982476"/>
<keyword evidence="1" id="KW-0812">Transmembrane</keyword>